<evidence type="ECO:0000313" key="4">
    <source>
        <dbReference type="EMBL" id="SVD62527.1"/>
    </source>
</evidence>
<dbReference type="PANTHER" id="PTHR30349">
    <property type="entry name" value="PHAGE INTEGRASE-RELATED"/>
    <property type="match status" value="1"/>
</dbReference>
<evidence type="ECO:0000259" key="3">
    <source>
        <dbReference type="PROSITE" id="PS51898"/>
    </source>
</evidence>
<dbReference type="Pfam" id="PF00589">
    <property type="entry name" value="Phage_integrase"/>
    <property type="match status" value="1"/>
</dbReference>
<accession>A0A382WUK3</accession>
<dbReference type="SUPFAM" id="SSF56349">
    <property type="entry name" value="DNA breaking-rejoining enzymes"/>
    <property type="match status" value="1"/>
</dbReference>
<dbReference type="InterPro" id="IPR002104">
    <property type="entry name" value="Integrase_catalytic"/>
</dbReference>
<dbReference type="Gene3D" id="1.10.443.10">
    <property type="entry name" value="Intergrase catalytic core"/>
    <property type="match status" value="1"/>
</dbReference>
<dbReference type="InterPro" id="IPR050090">
    <property type="entry name" value="Tyrosine_recombinase_XerCD"/>
</dbReference>
<name>A0A382WUK3_9ZZZZ</name>
<keyword evidence="1" id="KW-0238">DNA-binding</keyword>
<gene>
    <name evidence="4" type="ORF">METZ01_LOCUS415381</name>
</gene>
<dbReference type="GO" id="GO:0006310">
    <property type="term" value="P:DNA recombination"/>
    <property type="evidence" value="ECO:0007669"/>
    <property type="project" value="UniProtKB-KW"/>
</dbReference>
<proteinExistence type="predicted"/>
<evidence type="ECO:0000256" key="2">
    <source>
        <dbReference type="ARBA" id="ARBA00023172"/>
    </source>
</evidence>
<dbReference type="InterPro" id="IPR011010">
    <property type="entry name" value="DNA_brk_join_enz"/>
</dbReference>
<dbReference type="GO" id="GO:0015074">
    <property type="term" value="P:DNA integration"/>
    <property type="evidence" value="ECO:0007669"/>
    <property type="project" value="InterPro"/>
</dbReference>
<evidence type="ECO:0000256" key="1">
    <source>
        <dbReference type="ARBA" id="ARBA00023125"/>
    </source>
</evidence>
<organism evidence="4">
    <name type="scientific">marine metagenome</name>
    <dbReference type="NCBI Taxonomy" id="408172"/>
    <lineage>
        <taxon>unclassified sequences</taxon>
        <taxon>metagenomes</taxon>
        <taxon>ecological metagenomes</taxon>
    </lineage>
</organism>
<dbReference type="InterPro" id="IPR013762">
    <property type="entry name" value="Integrase-like_cat_sf"/>
</dbReference>
<dbReference type="GO" id="GO:0003677">
    <property type="term" value="F:DNA binding"/>
    <property type="evidence" value="ECO:0007669"/>
    <property type="project" value="UniProtKB-KW"/>
</dbReference>
<dbReference type="AlphaFoldDB" id="A0A382WUK3"/>
<protein>
    <recommendedName>
        <fullName evidence="3">Tyr recombinase domain-containing protein</fullName>
    </recommendedName>
</protein>
<sequence length="235" mass="26553">MATIRKRGSRYNVQIRKEGYPSITKTFTSISVAKKWAKGVEADMERRIHVEVPDQTTVGELLNRYQRQILPSHKGQQVEAYRLGTLKKHLGSLRLIHLTPKEVASYRDLRLKEVSSASLKRELTILNRILTVASRDWGISIPQNPVKMISLPKADRARTRRIEAGEKERLLQGANPELNRIIALALETGMRRGEILSIKKSHIDFNKSVLFIPSTKTDTPRSIPLSSAALTSLRG</sequence>
<dbReference type="PROSITE" id="PS51898">
    <property type="entry name" value="TYR_RECOMBINASE"/>
    <property type="match status" value="1"/>
</dbReference>
<keyword evidence="2" id="KW-0233">DNA recombination</keyword>
<dbReference type="EMBL" id="UINC01162653">
    <property type="protein sequence ID" value="SVD62527.1"/>
    <property type="molecule type" value="Genomic_DNA"/>
</dbReference>
<dbReference type="InterPro" id="IPR010998">
    <property type="entry name" value="Integrase_recombinase_N"/>
</dbReference>
<feature type="non-terminal residue" evidence="4">
    <location>
        <position position="235"/>
    </location>
</feature>
<feature type="domain" description="Tyr recombinase" evidence="3">
    <location>
        <begin position="157"/>
        <end position="235"/>
    </location>
</feature>
<reference evidence="4" key="1">
    <citation type="submission" date="2018-05" db="EMBL/GenBank/DDBJ databases">
        <authorList>
            <person name="Lanie J.A."/>
            <person name="Ng W.-L."/>
            <person name="Kazmierczak K.M."/>
            <person name="Andrzejewski T.M."/>
            <person name="Davidsen T.M."/>
            <person name="Wayne K.J."/>
            <person name="Tettelin H."/>
            <person name="Glass J.I."/>
            <person name="Rusch D."/>
            <person name="Podicherti R."/>
            <person name="Tsui H.-C.T."/>
            <person name="Winkler M.E."/>
        </authorList>
    </citation>
    <scope>NUCLEOTIDE SEQUENCE</scope>
</reference>
<dbReference type="Gene3D" id="1.10.150.130">
    <property type="match status" value="1"/>
</dbReference>
<dbReference type="PANTHER" id="PTHR30349:SF94">
    <property type="entry name" value="INTEGRASE_RECOMBINASE HI_1414-RELATED"/>
    <property type="match status" value="1"/>
</dbReference>